<evidence type="ECO:0000313" key="2">
    <source>
        <dbReference type="EMBL" id="ORY74798.1"/>
    </source>
</evidence>
<comment type="caution">
    <text evidence="2">The sequence shown here is derived from an EMBL/GenBank/DDBJ whole genome shotgun (WGS) entry which is preliminary data.</text>
</comment>
<feature type="compositionally biased region" description="Basic and acidic residues" evidence="1">
    <location>
        <begin position="88"/>
        <end position="107"/>
    </location>
</feature>
<feature type="compositionally biased region" description="Polar residues" evidence="1">
    <location>
        <begin position="287"/>
        <end position="296"/>
    </location>
</feature>
<name>A0A1Y2ETA6_9BASI</name>
<feature type="region of interest" description="Disordered" evidence="1">
    <location>
        <begin position="1"/>
        <end position="107"/>
    </location>
</feature>
<feature type="region of interest" description="Disordered" evidence="1">
    <location>
        <begin position="415"/>
        <end position="454"/>
    </location>
</feature>
<gene>
    <name evidence="2" type="ORF">BCR35DRAFT_353817</name>
</gene>
<feature type="compositionally biased region" description="Polar residues" evidence="1">
    <location>
        <begin position="364"/>
        <end position="382"/>
    </location>
</feature>
<dbReference type="Proteomes" id="UP000193467">
    <property type="component" value="Unassembled WGS sequence"/>
</dbReference>
<dbReference type="AlphaFoldDB" id="A0A1Y2ETA6"/>
<feature type="compositionally biased region" description="Basic and acidic residues" evidence="1">
    <location>
        <begin position="128"/>
        <end position="141"/>
    </location>
</feature>
<dbReference type="EMBL" id="MCGR01000040">
    <property type="protein sequence ID" value="ORY74798.1"/>
    <property type="molecule type" value="Genomic_DNA"/>
</dbReference>
<feature type="compositionally biased region" description="Polar residues" evidence="1">
    <location>
        <begin position="199"/>
        <end position="216"/>
    </location>
</feature>
<accession>A0A1Y2ETA6</accession>
<dbReference type="STRING" id="106004.A0A1Y2ETA6"/>
<feature type="compositionally biased region" description="Low complexity" evidence="1">
    <location>
        <begin position="232"/>
        <end position="246"/>
    </location>
</feature>
<proteinExistence type="predicted"/>
<feature type="compositionally biased region" description="Low complexity" evidence="1">
    <location>
        <begin position="304"/>
        <end position="331"/>
    </location>
</feature>
<evidence type="ECO:0000313" key="3">
    <source>
        <dbReference type="Proteomes" id="UP000193467"/>
    </source>
</evidence>
<reference evidence="2 3" key="1">
    <citation type="submission" date="2016-07" db="EMBL/GenBank/DDBJ databases">
        <title>Pervasive Adenine N6-methylation of Active Genes in Fungi.</title>
        <authorList>
            <consortium name="DOE Joint Genome Institute"/>
            <person name="Mondo S.J."/>
            <person name="Dannebaum R.O."/>
            <person name="Kuo R.C."/>
            <person name="Labutti K."/>
            <person name="Haridas S."/>
            <person name="Kuo A."/>
            <person name="Salamov A."/>
            <person name="Ahrendt S.R."/>
            <person name="Lipzen A."/>
            <person name="Sullivan W."/>
            <person name="Andreopoulos W.B."/>
            <person name="Clum A."/>
            <person name="Lindquist E."/>
            <person name="Daum C."/>
            <person name="Ramamoorthy G.K."/>
            <person name="Gryganskyi A."/>
            <person name="Culley D."/>
            <person name="Magnuson J.K."/>
            <person name="James T.Y."/>
            <person name="O'Malley M.A."/>
            <person name="Stajich J.E."/>
            <person name="Spatafora J.W."/>
            <person name="Visel A."/>
            <person name="Grigoriev I.V."/>
        </authorList>
    </citation>
    <scope>NUCLEOTIDE SEQUENCE [LARGE SCALE GENOMIC DNA]</scope>
    <source>
        <strain evidence="2 3">62-1032</strain>
    </source>
</reference>
<dbReference type="InParanoid" id="A0A1Y2ETA6"/>
<keyword evidence="3" id="KW-1185">Reference proteome</keyword>
<sequence>MATFAPPPLSRYRSPSVASSHIPPRPLDAPDLFPLLNSLKGDPAFQAALAHQQTRDKSKAPSRKPSKRRNASGSASFKGSTSAAGPARRKEERDEWARVPRGGREMRNGDLLAELYGWKPQQVVSRSEVGKQKGVEREKGESAAALFARSTGWEGGGSLPTIRSSQRGSTEAPRRLPHTADLFSMLENPPKPSSAPRDSVNSARTTQASPYPSTAIPSARRPLPPIPARSVPDLATTTTLPPGAGPVETLQAQNSAAYPIHSPLPIAPPLRHSSSFLGASPLGSPPRTGTSFSHAVTQLKRMLSRASNRSMRSRRMSAGAPSTLSRTRTMSSSFTANLVASPAEMSSFQYPANTKIFASPPTSPDSNSTRPDSRPSVTQSSPRPRPRTVFLARDDIDRDLPSAIEARKALLDILREGPPSKSPTNRPPLRSVNSFPLPTPPPAAESASPQPAERLTSMDEPRYWTFDNIAARSASNLPEVVREETERELGFDSAPTPRAIPSTPRGRSESGYYSYGSRWDWDTVGQQEEVEKRSRILQVWKGWVKERKNRAAGGKVVVVD</sequence>
<feature type="compositionally biased region" description="Basic residues" evidence="1">
    <location>
        <begin position="60"/>
        <end position="70"/>
    </location>
</feature>
<organism evidence="2 3">
    <name type="scientific">Leucosporidium creatinivorum</name>
    <dbReference type="NCBI Taxonomy" id="106004"/>
    <lineage>
        <taxon>Eukaryota</taxon>
        <taxon>Fungi</taxon>
        <taxon>Dikarya</taxon>
        <taxon>Basidiomycota</taxon>
        <taxon>Pucciniomycotina</taxon>
        <taxon>Microbotryomycetes</taxon>
        <taxon>Leucosporidiales</taxon>
        <taxon>Leucosporidium</taxon>
    </lineage>
</organism>
<evidence type="ECO:0000256" key="1">
    <source>
        <dbReference type="SAM" id="MobiDB-lite"/>
    </source>
</evidence>
<protein>
    <submittedName>
        <fullName evidence="2">Uncharacterized protein</fullName>
    </submittedName>
</protein>
<feature type="region of interest" description="Disordered" evidence="1">
    <location>
        <begin position="354"/>
        <end position="388"/>
    </location>
</feature>
<feature type="region of interest" description="Disordered" evidence="1">
    <location>
        <begin position="123"/>
        <end position="331"/>
    </location>
</feature>
<feature type="region of interest" description="Disordered" evidence="1">
    <location>
        <begin position="485"/>
        <end position="512"/>
    </location>
</feature>
<feature type="compositionally biased region" description="Polar residues" evidence="1">
    <location>
        <begin position="71"/>
        <end position="83"/>
    </location>
</feature>